<dbReference type="InterPro" id="IPR028082">
    <property type="entry name" value="Peripla_BP_I"/>
</dbReference>
<organism evidence="7 9">
    <name type="scientific">Lactobacillus mulieris</name>
    <dbReference type="NCBI Taxonomy" id="2508708"/>
    <lineage>
        <taxon>Bacteria</taxon>
        <taxon>Bacillati</taxon>
        <taxon>Bacillota</taxon>
        <taxon>Bacilli</taxon>
        <taxon>Lactobacillales</taxon>
        <taxon>Lactobacillaceae</taxon>
        <taxon>Lactobacillus</taxon>
    </lineage>
</organism>
<dbReference type="InterPro" id="IPR000843">
    <property type="entry name" value="HTH_LacI"/>
</dbReference>
<dbReference type="Pfam" id="PF13407">
    <property type="entry name" value="Peripla_BP_4"/>
    <property type="match status" value="1"/>
</dbReference>
<keyword evidence="3" id="KW-0238">DNA-binding</keyword>
<comment type="caution">
    <text evidence="7">The sequence shown here is derived from an EMBL/GenBank/DDBJ whole genome shotgun (WGS) entry which is preliminary data.</text>
</comment>
<dbReference type="GO" id="GO:0003700">
    <property type="term" value="F:DNA-binding transcription factor activity"/>
    <property type="evidence" value="ECO:0007669"/>
    <property type="project" value="TreeGrafter"/>
</dbReference>
<gene>
    <name evidence="6" type="ORF">L2772_02225</name>
    <name evidence="7" type="ORF">L2Z99_04130</name>
</gene>
<reference evidence="6 8" key="2">
    <citation type="submission" date="2022-01" db="EMBL/GenBank/DDBJ databases">
        <title>VMRC isolate genome collection.</title>
        <authorList>
            <person name="France M."/>
            <person name="Rutt L."/>
            <person name="Humphrys M."/>
            <person name="Ravel J."/>
        </authorList>
    </citation>
    <scope>NUCLEOTIDE SEQUENCE [LARGE SCALE GENOMIC DNA]</scope>
    <source>
        <strain evidence="6 8">C0172B4</strain>
    </source>
</reference>
<dbReference type="PANTHER" id="PTHR30146:SF95">
    <property type="entry name" value="RIBOSE OPERON REPRESSOR"/>
    <property type="match status" value="1"/>
</dbReference>
<dbReference type="InterPro" id="IPR010982">
    <property type="entry name" value="Lambda_DNA-bd_dom_sf"/>
</dbReference>
<dbReference type="Proteomes" id="UP001211566">
    <property type="component" value="Unassembled WGS sequence"/>
</dbReference>
<feature type="domain" description="HTH lacI-type" evidence="5">
    <location>
        <begin position="1"/>
        <end position="55"/>
    </location>
</feature>
<evidence type="ECO:0000256" key="2">
    <source>
        <dbReference type="ARBA" id="ARBA00023015"/>
    </source>
</evidence>
<keyword evidence="2" id="KW-0805">Transcription regulation</keyword>
<dbReference type="PROSITE" id="PS00356">
    <property type="entry name" value="HTH_LACI_1"/>
    <property type="match status" value="1"/>
</dbReference>
<dbReference type="GO" id="GO:0000976">
    <property type="term" value="F:transcription cis-regulatory region binding"/>
    <property type="evidence" value="ECO:0007669"/>
    <property type="project" value="TreeGrafter"/>
</dbReference>
<accession>A0AAW5WYN1</accession>
<evidence type="ECO:0000313" key="7">
    <source>
        <dbReference type="EMBL" id="MCZ9678270.1"/>
    </source>
</evidence>
<dbReference type="SUPFAM" id="SSF47413">
    <property type="entry name" value="lambda repressor-like DNA-binding domains"/>
    <property type="match status" value="1"/>
</dbReference>
<dbReference type="Pfam" id="PF00356">
    <property type="entry name" value="LacI"/>
    <property type="match status" value="1"/>
</dbReference>
<keyword evidence="4" id="KW-0804">Transcription</keyword>
<dbReference type="EMBL" id="JAKHEY010000004">
    <property type="protein sequence ID" value="MCZ9678270.1"/>
    <property type="molecule type" value="Genomic_DNA"/>
</dbReference>
<evidence type="ECO:0000313" key="6">
    <source>
        <dbReference type="EMBL" id="MCZ3621684.1"/>
    </source>
</evidence>
<evidence type="ECO:0000259" key="5">
    <source>
        <dbReference type="PROSITE" id="PS50932"/>
    </source>
</evidence>
<keyword evidence="8" id="KW-1185">Reference proteome</keyword>
<name>A0AAW5WYN1_9LACO</name>
<dbReference type="SUPFAM" id="SSF53822">
    <property type="entry name" value="Periplasmic binding protein-like I"/>
    <property type="match status" value="1"/>
</dbReference>
<reference evidence="7" key="1">
    <citation type="submission" date="2022-01" db="EMBL/GenBank/DDBJ databases">
        <title>STING isolate genome collection.</title>
        <authorList>
            <person name="France M."/>
            <person name="Rutt L."/>
            <person name="Humphrys M."/>
            <person name="Ravel J."/>
        </authorList>
    </citation>
    <scope>NUCLEOTIDE SEQUENCE</scope>
    <source>
        <strain evidence="7">C0081E5</strain>
    </source>
</reference>
<dbReference type="RefSeq" id="WP_269254079.1">
    <property type="nucleotide sequence ID" value="NZ_JAKHEY010000004.1"/>
</dbReference>
<evidence type="ECO:0000313" key="8">
    <source>
        <dbReference type="Proteomes" id="UP001211420"/>
    </source>
</evidence>
<dbReference type="EMBL" id="JAKHPW010000001">
    <property type="protein sequence ID" value="MCZ3621684.1"/>
    <property type="molecule type" value="Genomic_DNA"/>
</dbReference>
<protein>
    <submittedName>
        <fullName evidence="7">LacI family transcriptional regulator</fullName>
    </submittedName>
</protein>
<proteinExistence type="predicted"/>
<dbReference type="PRINTS" id="PR00036">
    <property type="entry name" value="HTHLACI"/>
</dbReference>
<keyword evidence="1" id="KW-0678">Repressor</keyword>
<dbReference type="SMART" id="SM00354">
    <property type="entry name" value="HTH_LACI"/>
    <property type="match status" value="1"/>
</dbReference>
<sequence length="318" mass="35670">MTIKEIAKLAGVSTATVSRIINDSGKVKEETRIKVQNIIDQHNYRPNQVARTLFKKKSNIIGIIVPDLSNMFYSQIIEGIQKIIDNTKYSLMISFSAGADNKKYIDFIQKFQQENVDGIITSAFSGEYVTKIKIPIVMYDSANIEDNIIRIASDNKAGGKLISRLLNKNIKKVLIQHLDLSLPTVAERFNSLIAELNKRDITYNLVAVDGLSKKQSSQKVLENIKHFDAVISVNDEYAADIIKESRLNGFKIPEDFQLVGYDNTNLAQYTDPTISTIDQQAFEIGKAAVKRLIDRIDGNKSTENTIIPVRALKNESTI</sequence>
<dbReference type="CDD" id="cd01392">
    <property type="entry name" value="HTH_LacI"/>
    <property type="match status" value="1"/>
</dbReference>
<dbReference type="Gene3D" id="3.40.50.2300">
    <property type="match status" value="2"/>
</dbReference>
<dbReference type="AlphaFoldDB" id="A0AAW5WYN1"/>
<evidence type="ECO:0000256" key="1">
    <source>
        <dbReference type="ARBA" id="ARBA00022491"/>
    </source>
</evidence>
<dbReference type="Gene3D" id="1.10.260.40">
    <property type="entry name" value="lambda repressor-like DNA-binding domains"/>
    <property type="match status" value="1"/>
</dbReference>
<evidence type="ECO:0000313" key="9">
    <source>
        <dbReference type="Proteomes" id="UP001211566"/>
    </source>
</evidence>
<evidence type="ECO:0000256" key="4">
    <source>
        <dbReference type="ARBA" id="ARBA00023163"/>
    </source>
</evidence>
<dbReference type="Proteomes" id="UP001211420">
    <property type="component" value="Unassembled WGS sequence"/>
</dbReference>
<evidence type="ECO:0000256" key="3">
    <source>
        <dbReference type="ARBA" id="ARBA00023125"/>
    </source>
</evidence>
<dbReference type="PROSITE" id="PS50932">
    <property type="entry name" value="HTH_LACI_2"/>
    <property type="match status" value="1"/>
</dbReference>
<dbReference type="InterPro" id="IPR025997">
    <property type="entry name" value="SBP_2_dom"/>
</dbReference>
<dbReference type="PANTHER" id="PTHR30146">
    <property type="entry name" value="LACI-RELATED TRANSCRIPTIONAL REPRESSOR"/>
    <property type="match status" value="1"/>
</dbReference>